<proteinExistence type="predicted"/>
<dbReference type="PRINTS" id="PR01217">
    <property type="entry name" value="PRICHEXTENSN"/>
</dbReference>
<sequence>MGFSLAEAFVLLQLSLFCFTVFGEETEAVPPIPPHRHGNFPGPAMAPTHHHHHHHHAHAPSYHHHHHHGHPPSHSPIYPPKLSPMPPSHPPIHPPKPSAPLPPVKPPTKPLPPVKPPTKPLPPVKPPTKPLPPVKPPTKPLPPVHPPTKPPVFPPYHYPRSFVAVQGVVYCKSCKYVGVGTLLGAEPLPGAMVKLQCNNTKYPLVTKAATDKNGYFFLEAPKTITNYGAHKCKVSLLSSPNTTCDIPSDLHGGKTGGSLRPGKPFVVNKLPFVLFTVGPFAYEPRCPR</sequence>
<dbReference type="GO" id="GO:0071944">
    <property type="term" value="C:cell periphery"/>
    <property type="evidence" value="ECO:0007669"/>
    <property type="project" value="TreeGrafter"/>
</dbReference>
<protein>
    <submittedName>
        <fullName evidence="4">Uncharacterized protein</fullName>
    </submittedName>
</protein>
<feature type="signal peptide" evidence="3">
    <location>
        <begin position="1"/>
        <end position="23"/>
    </location>
</feature>
<dbReference type="AlphaFoldDB" id="A0AAV8T5N9"/>
<evidence type="ECO:0000256" key="2">
    <source>
        <dbReference type="SAM" id="MobiDB-lite"/>
    </source>
</evidence>
<dbReference type="EMBL" id="JAIWQS010000006">
    <property type="protein sequence ID" value="KAJ8761570.1"/>
    <property type="molecule type" value="Genomic_DNA"/>
</dbReference>
<feature type="compositionally biased region" description="Basic residues" evidence="2">
    <location>
        <begin position="48"/>
        <end position="71"/>
    </location>
</feature>
<feature type="compositionally biased region" description="Pro residues" evidence="2">
    <location>
        <begin position="73"/>
        <end position="146"/>
    </location>
</feature>
<dbReference type="Proteomes" id="UP001159364">
    <property type="component" value="Linkage Group LG06"/>
</dbReference>
<feature type="region of interest" description="Disordered" evidence="2">
    <location>
        <begin position="30"/>
        <end position="146"/>
    </location>
</feature>
<gene>
    <name evidence="4" type="ORF">K2173_004346</name>
</gene>
<evidence type="ECO:0000313" key="4">
    <source>
        <dbReference type="EMBL" id="KAJ8761570.1"/>
    </source>
</evidence>
<feature type="chain" id="PRO_5043586236" evidence="3">
    <location>
        <begin position="24"/>
        <end position="288"/>
    </location>
</feature>
<reference evidence="4 5" key="1">
    <citation type="submission" date="2021-09" db="EMBL/GenBank/DDBJ databases">
        <title>Genomic insights and catalytic innovation underlie evolution of tropane alkaloids biosynthesis.</title>
        <authorList>
            <person name="Wang Y.-J."/>
            <person name="Tian T."/>
            <person name="Huang J.-P."/>
            <person name="Huang S.-X."/>
        </authorList>
    </citation>
    <scope>NUCLEOTIDE SEQUENCE [LARGE SCALE GENOMIC DNA]</scope>
    <source>
        <strain evidence="4">KIB-2018</strain>
        <tissue evidence="4">Leaf</tissue>
    </source>
</reference>
<keyword evidence="5" id="KW-1185">Reference proteome</keyword>
<evidence type="ECO:0000256" key="1">
    <source>
        <dbReference type="ARBA" id="ARBA00022729"/>
    </source>
</evidence>
<dbReference type="PANTHER" id="PTHR33470:SF22">
    <property type="entry name" value="POLLEN OLE E 1 ALLERGEN AND EXTENSIN FAMILY PROTEIN"/>
    <property type="match status" value="1"/>
</dbReference>
<organism evidence="4 5">
    <name type="scientific">Erythroxylum novogranatense</name>
    <dbReference type="NCBI Taxonomy" id="1862640"/>
    <lineage>
        <taxon>Eukaryota</taxon>
        <taxon>Viridiplantae</taxon>
        <taxon>Streptophyta</taxon>
        <taxon>Embryophyta</taxon>
        <taxon>Tracheophyta</taxon>
        <taxon>Spermatophyta</taxon>
        <taxon>Magnoliopsida</taxon>
        <taxon>eudicotyledons</taxon>
        <taxon>Gunneridae</taxon>
        <taxon>Pentapetalae</taxon>
        <taxon>rosids</taxon>
        <taxon>fabids</taxon>
        <taxon>Malpighiales</taxon>
        <taxon>Erythroxylaceae</taxon>
        <taxon>Erythroxylum</taxon>
    </lineage>
</organism>
<evidence type="ECO:0000313" key="5">
    <source>
        <dbReference type="Proteomes" id="UP001159364"/>
    </source>
</evidence>
<keyword evidence="1 3" id="KW-0732">Signal</keyword>
<comment type="caution">
    <text evidence="4">The sequence shown here is derived from an EMBL/GenBank/DDBJ whole genome shotgun (WGS) entry which is preliminary data.</text>
</comment>
<accession>A0AAV8T5N9</accession>
<dbReference type="PANTHER" id="PTHR33470">
    <property type="entry name" value="OS01G0164075 PROTEIN"/>
    <property type="match status" value="1"/>
</dbReference>
<dbReference type="Pfam" id="PF01190">
    <property type="entry name" value="Pollen_Ole_e_1"/>
    <property type="match status" value="1"/>
</dbReference>
<evidence type="ECO:0000256" key="3">
    <source>
        <dbReference type="SAM" id="SignalP"/>
    </source>
</evidence>
<name>A0AAV8T5N9_9ROSI</name>